<sequence>MSSRTTLTQLSATELADRIHNGDVTATEAVEAFLERIEDRDDEINAFVTVCTDEAREAAAEADRALENGEDVGLLHGVPVALKDLGYLKEGVRHTFGSALFSDYVAERTAVTVERLEEAGAIVIGKTNTPEFGHKGTTDNEVVGPTASPIDTDLNAGGSSGGSAAALAANMTPLATGSDAGGSLRIPAAACGVYGFKPTFGLVPDDDRPSAFGRSTHHVTKGPMARTVEDAALLLSVMMGPDAADPRSVPVDLEPLEAVDRPVSDLEVAYSPDLEVFSIDDEVRTVVDDAVAAFEAAGATVDEVSVDHGYEMAELQEAVTPTFTTAMLGTATILEESQGIDLRAHSDAVSDSLLAMIEAGTQYDPSDLARTEIVRTAVFDAVQDVLEEYDVLVAPTLSYVDVGLHEDPGIDAWNWTLTWPFNWTGHPVASAPAGLTDRGHPVGLQLVGRRFEDETVLAASAALERERPWDWLYDEA</sequence>
<dbReference type="OrthoDB" id="359273at2157"/>
<evidence type="ECO:0000259" key="1">
    <source>
        <dbReference type="Pfam" id="PF01425"/>
    </source>
</evidence>
<gene>
    <name evidence="2" type="ORF">SAMN04489842_1508</name>
</gene>
<dbReference type="EMBL" id="FNLC01000001">
    <property type="protein sequence ID" value="SDQ67059.1"/>
    <property type="molecule type" value="Genomic_DNA"/>
</dbReference>
<dbReference type="Proteomes" id="UP000198848">
    <property type="component" value="Unassembled WGS sequence"/>
</dbReference>
<dbReference type="STRING" id="1095778.SAMN04489842_1508"/>
<keyword evidence="3" id="KW-1185">Reference proteome</keyword>
<dbReference type="Pfam" id="PF01425">
    <property type="entry name" value="Amidase"/>
    <property type="match status" value="1"/>
</dbReference>
<organism evidence="2 3">
    <name type="scientific">Natronobacterium texcoconense</name>
    <dbReference type="NCBI Taxonomy" id="1095778"/>
    <lineage>
        <taxon>Archaea</taxon>
        <taxon>Methanobacteriati</taxon>
        <taxon>Methanobacteriota</taxon>
        <taxon>Stenosarchaea group</taxon>
        <taxon>Halobacteria</taxon>
        <taxon>Halobacteriales</taxon>
        <taxon>Natrialbaceae</taxon>
        <taxon>Natronobacterium</taxon>
    </lineage>
</organism>
<keyword evidence="2" id="KW-0808">Transferase</keyword>
<name>A0A1H1CSS4_NATTX</name>
<dbReference type="AlphaFoldDB" id="A0A1H1CSS4"/>
<dbReference type="InterPro" id="IPR020556">
    <property type="entry name" value="Amidase_CS"/>
</dbReference>
<dbReference type="InterPro" id="IPR036928">
    <property type="entry name" value="AS_sf"/>
</dbReference>
<evidence type="ECO:0000313" key="2">
    <source>
        <dbReference type="EMBL" id="SDQ67059.1"/>
    </source>
</evidence>
<dbReference type="InterPro" id="IPR000120">
    <property type="entry name" value="Amidase"/>
</dbReference>
<dbReference type="PANTHER" id="PTHR11895:SF7">
    <property type="entry name" value="GLUTAMYL-TRNA(GLN) AMIDOTRANSFERASE SUBUNIT A, MITOCHONDRIAL"/>
    <property type="match status" value="1"/>
</dbReference>
<dbReference type="InterPro" id="IPR023631">
    <property type="entry name" value="Amidase_dom"/>
</dbReference>
<feature type="domain" description="Amidase" evidence="1">
    <location>
        <begin position="28"/>
        <end position="457"/>
    </location>
</feature>
<dbReference type="SUPFAM" id="SSF75304">
    <property type="entry name" value="Amidase signature (AS) enzymes"/>
    <property type="match status" value="1"/>
</dbReference>
<reference evidence="3" key="1">
    <citation type="submission" date="2016-10" db="EMBL/GenBank/DDBJ databases">
        <authorList>
            <person name="Varghese N."/>
            <person name="Submissions S."/>
        </authorList>
    </citation>
    <scope>NUCLEOTIDE SEQUENCE [LARGE SCALE GENOMIC DNA]</scope>
    <source>
        <strain evidence="3">DSM 24767</strain>
    </source>
</reference>
<accession>A0A1H1CSS4</accession>
<dbReference type="RefSeq" id="WP_090379497.1">
    <property type="nucleotide sequence ID" value="NZ_FNLC01000001.1"/>
</dbReference>
<dbReference type="Gene3D" id="3.90.1300.10">
    <property type="entry name" value="Amidase signature (AS) domain"/>
    <property type="match status" value="1"/>
</dbReference>
<proteinExistence type="predicted"/>
<protein>
    <submittedName>
        <fullName evidence="2">Aspartyl-tRNA(Asn)/glutamyl-tRNA(Gln) amidotransferase subunit A</fullName>
    </submittedName>
</protein>
<dbReference type="GO" id="GO:0016740">
    <property type="term" value="F:transferase activity"/>
    <property type="evidence" value="ECO:0007669"/>
    <property type="project" value="UniProtKB-KW"/>
</dbReference>
<dbReference type="PROSITE" id="PS00571">
    <property type="entry name" value="AMIDASES"/>
    <property type="match status" value="1"/>
</dbReference>
<dbReference type="PANTHER" id="PTHR11895">
    <property type="entry name" value="TRANSAMIDASE"/>
    <property type="match status" value="1"/>
</dbReference>
<evidence type="ECO:0000313" key="3">
    <source>
        <dbReference type="Proteomes" id="UP000198848"/>
    </source>
</evidence>